<gene>
    <name evidence="2" type="ORF">METZ01_LOCUS319922</name>
</gene>
<dbReference type="Gene3D" id="3.60.110.10">
    <property type="entry name" value="Carbon-nitrogen hydrolase"/>
    <property type="match status" value="1"/>
</dbReference>
<evidence type="ECO:0000313" key="2">
    <source>
        <dbReference type="EMBL" id="SVC67068.1"/>
    </source>
</evidence>
<organism evidence="2">
    <name type="scientific">marine metagenome</name>
    <dbReference type="NCBI Taxonomy" id="408172"/>
    <lineage>
        <taxon>unclassified sequences</taxon>
        <taxon>metagenomes</taxon>
        <taxon>ecological metagenomes</taxon>
    </lineage>
</organism>
<reference evidence="2" key="1">
    <citation type="submission" date="2018-05" db="EMBL/GenBank/DDBJ databases">
        <authorList>
            <person name="Lanie J.A."/>
            <person name="Ng W.-L."/>
            <person name="Kazmierczak K.M."/>
            <person name="Andrzejewski T.M."/>
            <person name="Davidsen T.M."/>
            <person name="Wayne K.J."/>
            <person name="Tettelin H."/>
            <person name="Glass J.I."/>
            <person name="Rusch D."/>
            <person name="Podicherti R."/>
            <person name="Tsui H.-C.T."/>
            <person name="Winkler M.E."/>
        </authorList>
    </citation>
    <scope>NUCLEOTIDE SEQUENCE</scope>
</reference>
<feature type="domain" description="CN hydrolase" evidence="1">
    <location>
        <begin position="7"/>
        <end position="44"/>
    </location>
</feature>
<sequence length="44" mass="4724">MGSSRIVRAAAVQLAPVLFDRDGSTQKVLEAIGEAERKDVNLLV</sequence>
<name>A0A382P2T5_9ZZZZ</name>
<dbReference type="InterPro" id="IPR036526">
    <property type="entry name" value="C-N_Hydrolase_sf"/>
</dbReference>
<proteinExistence type="predicted"/>
<dbReference type="InterPro" id="IPR003010">
    <property type="entry name" value="C-N_Hydrolase"/>
</dbReference>
<dbReference type="AlphaFoldDB" id="A0A382P2T5"/>
<dbReference type="PROSITE" id="PS50263">
    <property type="entry name" value="CN_HYDROLASE"/>
    <property type="match status" value="1"/>
</dbReference>
<protein>
    <recommendedName>
        <fullName evidence="1">CN hydrolase domain-containing protein</fullName>
    </recommendedName>
</protein>
<evidence type="ECO:0000259" key="1">
    <source>
        <dbReference type="PROSITE" id="PS50263"/>
    </source>
</evidence>
<dbReference type="EMBL" id="UINC01104139">
    <property type="protein sequence ID" value="SVC67068.1"/>
    <property type="molecule type" value="Genomic_DNA"/>
</dbReference>
<accession>A0A382P2T5</accession>
<feature type="non-terminal residue" evidence="2">
    <location>
        <position position="44"/>
    </location>
</feature>
<dbReference type="SUPFAM" id="SSF56317">
    <property type="entry name" value="Carbon-nitrogen hydrolase"/>
    <property type="match status" value="1"/>
</dbReference>